<dbReference type="SUPFAM" id="SSF52540">
    <property type="entry name" value="P-loop containing nucleoside triphosphate hydrolases"/>
    <property type="match status" value="1"/>
</dbReference>
<dbReference type="Gene3D" id="1.10.10.2480">
    <property type="match status" value="1"/>
</dbReference>
<dbReference type="HAMAP" id="MF_00100_B">
    <property type="entry name" value="IF_2_B"/>
    <property type="match status" value="1"/>
</dbReference>
<dbReference type="PANTHER" id="PTHR43381:SF5">
    <property type="entry name" value="TR-TYPE G DOMAIN-CONTAINING PROTEIN"/>
    <property type="match status" value="1"/>
</dbReference>
<dbReference type="Proteomes" id="UP000016462">
    <property type="component" value="Unassembled WGS sequence"/>
</dbReference>
<dbReference type="NCBIfam" id="TIGR00231">
    <property type="entry name" value="small_GTP"/>
    <property type="match status" value="1"/>
</dbReference>
<dbReference type="InterPro" id="IPR027417">
    <property type="entry name" value="P-loop_NTPase"/>
</dbReference>
<dbReference type="FunFam" id="3.40.50.300:FF:000019">
    <property type="entry name" value="Translation initiation factor IF-2"/>
    <property type="match status" value="1"/>
</dbReference>
<dbReference type="Gene3D" id="3.40.50.10050">
    <property type="entry name" value="Translation initiation factor IF- 2, domain 3"/>
    <property type="match status" value="1"/>
</dbReference>
<comment type="caution">
    <text evidence="8">Lacks conserved residue(s) required for the propagation of feature annotation.</text>
</comment>
<evidence type="ECO:0000256" key="4">
    <source>
        <dbReference type="ARBA" id="ARBA00022741"/>
    </source>
</evidence>
<evidence type="ECO:0000256" key="1">
    <source>
        <dbReference type="ARBA" id="ARBA00007733"/>
    </source>
</evidence>
<dbReference type="Pfam" id="PF00009">
    <property type="entry name" value="GTP_EFTU"/>
    <property type="match status" value="1"/>
</dbReference>
<dbReference type="SUPFAM" id="SSF50447">
    <property type="entry name" value="Translation proteins"/>
    <property type="match status" value="2"/>
</dbReference>
<dbReference type="RefSeq" id="WP_021011198.1">
    <property type="nucleotide sequence ID" value="NZ_ASHR01000030.1"/>
</dbReference>
<dbReference type="InterPro" id="IPR053905">
    <property type="entry name" value="EF-G-like_DII"/>
</dbReference>
<dbReference type="CDD" id="cd01887">
    <property type="entry name" value="IF2_eIF5B"/>
    <property type="match status" value="1"/>
</dbReference>
<evidence type="ECO:0000256" key="7">
    <source>
        <dbReference type="ARBA" id="ARBA00025162"/>
    </source>
</evidence>
<dbReference type="Pfam" id="PF11987">
    <property type="entry name" value="IF-2"/>
    <property type="match status" value="1"/>
</dbReference>
<dbReference type="InterPro" id="IPR023115">
    <property type="entry name" value="TIF_IF2_dom3"/>
</dbReference>
<dbReference type="AlphaFoldDB" id="U1LP26"/>
<comment type="subcellular location">
    <subcellularLocation>
        <location evidence="8">Cytoplasm</location>
    </subcellularLocation>
</comment>
<dbReference type="InterPro" id="IPR015760">
    <property type="entry name" value="TIF_IF2"/>
</dbReference>
<dbReference type="Pfam" id="PF04760">
    <property type="entry name" value="IF2_N"/>
    <property type="match status" value="1"/>
</dbReference>
<dbReference type="FunFam" id="3.40.50.10050:FF:000001">
    <property type="entry name" value="Translation initiation factor IF-2"/>
    <property type="match status" value="1"/>
</dbReference>
<dbReference type="FunFam" id="2.40.30.10:FF:000007">
    <property type="entry name" value="Translation initiation factor IF-2"/>
    <property type="match status" value="1"/>
</dbReference>
<dbReference type="InterPro" id="IPR005225">
    <property type="entry name" value="Small_GTP-bd"/>
</dbReference>
<dbReference type="NCBIfam" id="TIGR00487">
    <property type="entry name" value="IF-2"/>
    <property type="match status" value="1"/>
</dbReference>
<keyword evidence="8" id="KW-0963">Cytoplasm</keyword>
<feature type="compositionally biased region" description="Gly residues" evidence="10">
    <location>
        <begin position="212"/>
        <end position="225"/>
    </location>
</feature>
<evidence type="ECO:0000259" key="11">
    <source>
        <dbReference type="PROSITE" id="PS51722"/>
    </source>
</evidence>
<dbReference type="EMBL" id="ASHR01000030">
    <property type="protein sequence ID" value="ERG63742.1"/>
    <property type="molecule type" value="Genomic_DNA"/>
</dbReference>
<keyword evidence="5 8" id="KW-0648">Protein biosynthesis</keyword>
<dbReference type="PROSITE" id="PS01176">
    <property type="entry name" value="IF2"/>
    <property type="match status" value="1"/>
</dbReference>
<dbReference type="PRINTS" id="PR00315">
    <property type="entry name" value="ELONGATNFCT"/>
</dbReference>
<evidence type="ECO:0000256" key="2">
    <source>
        <dbReference type="ARBA" id="ARBA00020675"/>
    </source>
</evidence>
<dbReference type="Pfam" id="PF22042">
    <property type="entry name" value="EF-G_D2"/>
    <property type="match status" value="1"/>
</dbReference>
<dbReference type="GO" id="GO:0003743">
    <property type="term" value="F:translation initiation factor activity"/>
    <property type="evidence" value="ECO:0007669"/>
    <property type="project" value="UniProtKB-UniRule"/>
</dbReference>
<evidence type="ECO:0000256" key="9">
    <source>
        <dbReference type="RuleBase" id="RU000644"/>
    </source>
</evidence>
<protein>
    <recommendedName>
        <fullName evidence="2 8">Translation initiation factor IF-2</fullName>
    </recommendedName>
</protein>
<evidence type="ECO:0000313" key="13">
    <source>
        <dbReference type="Proteomes" id="UP000016462"/>
    </source>
</evidence>
<dbReference type="InterPro" id="IPR006847">
    <property type="entry name" value="IF2_N"/>
</dbReference>
<evidence type="ECO:0000256" key="10">
    <source>
        <dbReference type="SAM" id="MobiDB-lite"/>
    </source>
</evidence>
<dbReference type="PROSITE" id="PS51722">
    <property type="entry name" value="G_TR_2"/>
    <property type="match status" value="1"/>
</dbReference>
<comment type="function">
    <text evidence="7 8 9">One of the essential components for the initiation of protein synthesis. Protects formylmethionyl-tRNA from spontaneous hydrolysis and promotes its binding to the 30S ribosomal subunits. Also involved in the hydrolysis of GTP during the formation of the 70S ribosomal complex.</text>
</comment>
<feature type="compositionally biased region" description="Gly residues" evidence="10">
    <location>
        <begin position="238"/>
        <end position="267"/>
    </location>
</feature>
<feature type="compositionally biased region" description="Low complexity" evidence="10">
    <location>
        <begin position="56"/>
        <end position="129"/>
    </location>
</feature>
<dbReference type="SUPFAM" id="SSF52156">
    <property type="entry name" value="Initiation factor IF2/eIF5b, domain 3"/>
    <property type="match status" value="1"/>
</dbReference>
<feature type="compositionally biased region" description="Low complexity" evidence="10">
    <location>
        <begin position="145"/>
        <end position="160"/>
    </location>
</feature>
<feature type="binding site" evidence="8">
    <location>
        <begin position="452"/>
        <end position="456"/>
    </location>
    <ligand>
        <name>GTP</name>
        <dbReference type="ChEBI" id="CHEBI:37565"/>
    </ligand>
</feature>
<evidence type="ECO:0000256" key="6">
    <source>
        <dbReference type="ARBA" id="ARBA00023134"/>
    </source>
</evidence>
<feature type="compositionally biased region" description="Basic residues" evidence="10">
    <location>
        <begin position="268"/>
        <end position="279"/>
    </location>
</feature>
<dbReference type="GO" id="GO:0005829">
    <property type="term" value="C:cytosol"/>
    <property type="evidence" value="ECO:0007669"/>
    <property type="project" value="TreeGrafter"/>
</dbReference>
<sequence>MANPRVHEIAAEIGVESKVALAKLKEMGEFVKGPASAIAPPVARKLKAALEADGVAAPAAAQEKPAAKAPAKSAAKPGAAKPAAAKATPAAPAAPSATPAAPAAAPAAEAPQAAPARPAEAPAAPATPEKPADGGAAAPTPNAIPRPMGRPGAPRPGNNPFASSQGMGRPRGGNNPFTSKQGAAGPRPAAPRPGAPRPGAPRPGSPRPGAPRPGGGRAGGPGRPGGFQRPGAPAPGAPGRGGPAFAGRPGGGGRGRGGTAGAFGKGGAKGKSRKSKRTKRLEFEMREAPSIGGVKVRRGEGETVRMRRGASIADFAEKIDAMPGDLVTVLFHLGEMATATESLDETTFELLGAELGYKIQIVSPEDEDKELLESFDIDIEQELEDETDEDLEYRSPVVTVMGHVDHGKTRLLDAIRGANVIDGEAGGITQHIGAYQVWQEHEGEDRALTFIDTPGHEAFTAMRARGAQVTDIAILVVAADDGIMPQTIEALNHAQAANVPIVVAVNKVDKPEANPAKVRQQLTEYGLVTEEYGGDTMFVDVSALARTGIEDLLEAVLLTADAGLDLRANPNKEARGVAIEAKLDKGRGSVATVLIQSGTLRVGDAIVAGTAYGRVRAMVDDRGELVQEAGPSMPVQVQGLSSVPRAGDTFIVTEEDRTARQIAEKREAVERNAQLAKARKRLSLEDFKLAMEQGKVETLNLIIKGDVSGAVEALEESLMKIEIDDTVDLRIIHRGVGAITESDVNLATVDSAVIIGFNVRPDTKARERAAREGVDVRFYNVIYAAIEDVENSLKGMLKPEFEEVQSGVAEIREVFRSSKFGNIAGCIVRSGTITRNAKARVIRDGVVLADGLAIESLRRFKDDVTEVRTDFECGIGLGRFNDIQIGDEIETIEMVEKPRV</sequence>
<dbReference type="InterPro" id="IPR000795">
    <property type="entry name" value="T_Tr_GTP-bd_dom"/>
</dbReference>
<comment type="caution">
    <text evidence="12">The sequence shown here is derived from an EMBL/GenBank/DDBJ whole genome shotgun (WGS) entry which is preliminary data.</text>
</comment>
<dbReference type="PANTHER" id="PTHR43381">
    <property type="entry name" value="TRANSLATION INITIATION FACTOR IF-2-RELATED"/>
    <property type="match status" value="1"/>
</dbReference>
<comment type="similarity">
    <text evidence="1 8 9">Belongs to the TRAFAC class translation factor GTPase superfamily. Classic translation factor GTPase family. IF-2 subfamily.</text>
</comment>
<keyword evidence="6 8" id="KW-0342">GTP-binding</keyword>
<dbReference type="Gene3D" id="2.40.30.10">
    <property type="entry name" value="Translation factors"/>
    <property type="match status" value="2"/>
</dbReference>
<dbReference type="InterPro" id="IPR000178">
    <property type="entry name" value="TF_IF2_bacterial-like"/>
</dbReference>
<keyword evidence="13" id="KW-1185">Reference proteome</keyword>
<dbReference type="InterPro" id="IPR036925">
    <property type="entry name" value="TIF_IF2_dom3_sf"/>
</dbReference>
<dbReference type="InterPro" id="IPR044145">
    <property type="entry name" value="IF2_II"/>
</dbReference>
<evidence type="ECO:0000256" key="3">
    <source>
        <dbReference type="ARBA" id="ARBA00022540"/>
    </source>
</evidence>
<dbReference type="GO" id="GO:0003924">
    <property type="term" value="F:GTPase activity"/>
    <property type="evidence" value="ECO:0007669"/>
    <property type="project" value="UniProtKB-UniRule"/>
</dbReference>
<proteinExistence type="inferred from homology"/>
<accession>U1LP26</accession>
<dbReference type="CDD" id="cd03692">
    <property type="entry name" value="mtIF2_IVc"/>
    <property type="match status" value="1"/>
</dbReference>
<dbReference type="InterPro" id="IPR009000">
    <property type="entry name" value="Transl_B-barrel_sf"/>
</dbReference>
<evidence type="ECO:0000256" key="5">
    <source>
        <dbReference type="ARBA" id="ARBA00022917"/>
    </source>
</evidence>
<feature type="domain" description="Tr-type G" evidence="11">
    <location>
        <begin position="393"/>
        <end position="567"/>
    </location>
</feature>
<dbReference type="CDD" id="cd03702">
    <property type="entry name" value="IF2_mtIF2_II"/>
    <property type="match status" value="1"/>
</dbReference>
<feature type="compositionally biased region" description="Pro residues" evidence="10">
    <location>
        <begin position="188"/>
        <end position="211"/>
    </location>
</feature>
<dbReference type="Gene3D" id="3.40.50.300">
    <property type="entry name" value="P-loop containing nucleotide triphosphate hydrolases"/>
    <property type="match status" value="1"/>
</dbReference>
<gene>
    <name evidence="8" type="primary">infB</name>
    <name evidence="12" type="ORF">L332_04645</name>
</gene>
<evidence type="ECO:0000313" key="12">
    <source>
        <dbReference type="EMBL" id="ERG63742.1"/>
    </source>
</evidence>
<dbReference type="OrthoDB" id="9811804at2"/>
<dbReference type="FunFam" id="2.40.30.10:FF:000008">
    <property type="entry name" value="Translation initiation factor IF-2"/>
    <property type="match status" value="1"/>
</dbReference>
<reference evidence="12 13" key="1">
    <citation type="journal article" date="2013" name="Genome Announc.">
        <title>First draft genome sequence from a member of the genus agrococcus, isolated from modern microbialites.</title>
        <authorList>
            <person name="White R.A.III."/>
            <person name="Grassa C.J."/>
            <person name="Suttle C.A."/>
        </authorList>
    </citation>
    <scope>NUCLEOTIDE SEQUENCE [LARGE SCALE GENOMIC DNA]</scope>
    <source>
        <strain evidence="12 13">RW1</strain>
    </source>
</reference>
<feature type="binding site" evidence="8">
    <location>
        <begin position="506"/>
        <end position="509"/>
    </location>
    <ligand>
        <name>GTP</name>
        <dbReference type="ChEBI" id="CHEBI:37565"/>
    </ligand>
</feature>
<dbReference type="GO" id="GO:0005525">
    <property type="term" value="F:GTP binding"/>
    <property type="evidence" value="ECO:0007669"/>
    <property type="project" value="UniProtKB-KW"/>
</dbReference>
<feature type="binding site" evidence="8">
    <location>
        <begin position="402"/>
        <end position="409"/>
    </location>
    <ligand>
        <name>GTP</name>
        <dbReference type="ChEBI" id="CHEBI:37565"/>
    </ligand>
</feature>
<name>U1LP26_9MICO</name>
<keyword evidence="4 8" id="KW-0547">Nucleotide-binding</keyword>
<feature type="region of interest" description="Disordered" evidence="10">
    <location>
        <begin position="53"/>
        <end position="279"/>
    </location>
</feature>
<keyword evidence="3 8" id="KW-0396">Initiation factor</keyword>
<evidence type="ECO:0000256" key="8">
    <source>
        <dbReference type="HAMAP-Rule" id="MF_00100"/>
    </source>
</evidence>
<organism evidence="12 13">
    <name type="scientific">Agrococcus pavilionensis RW1</name>
    <dbReference type="NCBI Taxonomy" id="1330458"/>
    <lineage>
        <taxon>Bacteria</taxon>
        <taxon>Bacillati</taxon>
        <taxon>Actinomycetota</taxon>
        <taxon>Actinomycetes</taxon>
        <taxon>Micrococcales</taxon>
        <taxon>Microbacteriaceae</taxon>
        <taxon>Agrococcus</taxon>
    </lineage>
</organism>